<comment type="caution">
    <text evidence="1">The sequence shown here is derived from an EMBL/GenBank/DDBJ whole genome shotgun (WGS) entry which is preliminary data.</text>
</comment>
<protein>
    <submittedName>
        <fullName evidence="1">Uncharacterized protein</fullName>
    </submittedName>
</protein>
<sequence length="80" mass="8436">MGLRTPTRLLTMALTTPEIWISAGTMALMRMPARTTVAQMTRISTSAEMTAEMTAGTILAGTTLAGTISAGTISERAIEF</sequence>
<dbReference type="EMBL" id="JARIHO010000015">
    <property type="protein sequence ID" value="KAJ7349641.1"/>
    <property type="molecule type" value="Genomic_DNA"/>
</dbReference>
<accession>A0AAD7A538</accession>
<keyword evidence="2" id="KW-1185">Reference proteome</keyword>
<gene>
    <name evidence="1" type="ORF">DFH08DRAFT_862873</name>
</gene>
<reference evidence="1" key="1">
    <citation type="submission" date="2023-03" db="EMBL/GenBank/DDBJ databases">
        <title>Massive genome expansion in bonnet fungi (Mycena s.s.) driven by repeated elements and novel gene families across ecological guilds.</title>
        <authorList>
            <consortium name="Lawrence Berkeley National Laboratory"/>
            <person name="Harder C.B."/>
            <person name="Miyauchi S."/>
            <person name="Viragh M."/>
            <person name="Kuo A."/>
            <person name="Thoen E."/>
            <person name="Andreopoulos B."/>
            <person name="Lu D."/>
            <person name="Skrede I."/>
            <person name="Drula E."/>
            <person name="Henrissat B."/>
            <person name="Morin E."/>
            <person name="Kohler A."/>
            <person name="Barry K."/>
            <person name="LaButti K."/>
            <person name="Morin E."/>
            <person name="Salamov A."/>
            <person name="Lipzen A."/>
            <person name="Mereny Z."/>
            <person name="Hegedus B."/>
            <person name="Baldrian P."/>
            <person name="Stursova M."/>
            <person name="Weitz H."/>
            <person name="Taylor A."/>
            <person name="Grigoriev I.V."/>
            <person name="Nagy L.G."/>
            <person name="Martin F."/>
            <person name="Kauserud H."/>
        </authorList>
    </citation>
    <scope>NUCLEOTIDE SEQUENCE</scope>
    <source>
        <strain evidence="1">CBHHK002</strain>
    </source>
</reference>
<proteinExistence type="predicted"/>
<evidence type="ECO:0000313" key="2">
    <source>
        <dbReference type="Proteomes" id="UP001218218"/>
    </source>
</evidence>
<dbReference type="Proteomes" id="UP001218218">
    <property type="component" value="Unassembled WGS sequence"/>
</dbReference>
<organism evidence="1 2">
    <name type="scientific">Mycena albidolilacea</name>
    <dbReference type="NCBI Taxonomy" id="1033008"/>
    <lineage>
        <taxon>Eukaryota</taxon>
        <taxon>Fungi</taxon>
        <taxon>Dikarya</taxon>
        <taxon>Basidiomycota</taxon>
        <taxon>Agaricomycotina</taxon>
        <taxon>Agaricomycetes</taxon>
        <taxon>Agaricomycetidae</taxon>
        <taxon>Agaricales</taxon>
        <taxon>Marasmiineae</taxon>
        <taxon>Mycenaceae</taxon>
        <taxon>Mycena</taxon>
    </lineage>
</organism>
<dbReference type="AlphaFoldDB" id="A0AAD7A538"/>
<evidence type="ECO:0000313" key="1">
    <source>
        <dbReference type="EMBL" id="KAJ7349641.1"/>
    </source>
</evidence>
<name>A0AAD7A538_9AGAR</name>